<keyword evidence="9 15" id="KW-1015">Disulfide bond</keyword>
<evidence type="ECO:0000313" key="19">
    <source>
        <dbReference type="Ensembl" id="ENSXETP00000001109"/>
    </source>
</evidence>
<dbReference type="OMA" id="CQRNTIC"/>
<feature type="compositionally biased region" description="Polar residues" evidence="16">
    <location>
        <begin position="436"/>
        <end position="467"/>
    </location>
</feature>
<accession>F7DPT4</accession>
<dbReference type="PROSITE" id="PS00652">
    <property type="entry name" value="TNFR_NGFR_1"/>
    <property type="match status" value="1"/>
</dbReference>
<dbReference type="InterPro" id="IPR034040">
    <property type="entry name" value="TNFRSF11A_N"/>
</dbReference>
<evidence type="ECO:0000256" key="9">
    <source>
        <dbReference type="ARBA" id="ARBA00023157"/>
    </source>
</evidence>
<reference evidence="19" key="2">
    <citation type="submission" date="2011-07" db="UniProtKB">
        <authorList>
            <consortium name="Ensembl"/>
        </authorList>
    </citation>
    <scope>IDENTIFICATION</scope>
</reference>
<dbReference type="GO" id="GO:0072674">
    <property type="term" value="P:multinuclear osteoclast differentiation"/>
    <property type="evidence" value="ECO:0000318"/>
    <property type="project" value="GO_Central"/>
</dbReference>
<keyword evidence="10 21" id="KW-0675">Receptor</keyword>
<evidence type="ECO:0000256" key="8">
    <source>
        <dbReference type="ARBA" id="ARBA00023136"/>
    </source>
</evidence>
<feature type="disulfide bond" evidence="15">
    <location>
        <begin position="48"/>
        <end position="61"/>
    </location>
</feature>
<dbReference type="Ensembl" id="ENSXETT00000001109">
    <property type="protein sequence ID" value="ENSXETP00000001109"/>
    <property type="gene ID" value="ENSXETG00000000517"/>
</dbReference>
<evidence type="ECO:0000256" key="14">
    <source>
        <dbReference type="ARBA" id="ARBA00045871"/>
    </source>
</evidence>
<dbReference type="GO" id="GO:0023035">
    <property type="term" value="P:CD40 signaling pathway"/>
    <property type="evidence" value="ECO:0007669"/>
    <property type="project" value="UniProtKB-ARBA"/>
</dbReference>
<keyword evidence="8 17" id="KW-0472">Membrane</keyword>
<dbReference type="Pfam" id="PF18278">
    <property type="entry name" value="RANK_CRD_2"/>
    <property type="match status" value="1"/>
</dbReference>
<feature type="repeat" description="TNFR-Cys" evidence="15">
    <location>
        <begin position="34"/>
        <end position="69"/>
    </location>
</feature>
<dbReference type="PANTHER" id="PTHR47134">
    <property type="entry name" value="TUMOR NECROSIS FACTOR RECEPTOR SUPERFAMILY MEMBER 11A"/>
    <property type="match status" value="1"/>
</dbReference>
<feature type="disulfide bond" evidence="15">
    <location>
        <begin position="51"/>
        <end position="69"/>
    </location>
</feature>
<evidence type="ECO:0000256" key="4">
    <source>
        <dbReference type="ARBA" id="ARBA00022729"/>
    </source>
</evidence>
<evidence type="ECO:0000256" key="5">
    <source>
        <dbReference type="ARBA" id="ARBA00022737"/>
    </source>
</evidence>
<reference evidence="19" key="1">
    <citation type="journal article" date="2010" name="Science">
        <title>The genome of the Western clawed frog Xenopus tropicalis.</title>
        <authorList>
            <person name="Hellsten U."/>
            <person name="Harland R.M."/>
            <person name="Gilchrist M.J."/>
            <person name="Hendrix D."/>
            <person name="Jurka J."/>
            <person name="Kapitonov V."/>
            <person name="Ovcharenko I."/>
            <person name="Putnam N.H."/>
            <person name="Shu S."/>
            <person name="Taher L."/>
            <person name="Blitz I.L."/>
            <person name="Blumberg B."/>
            <person name="Dichmann D.S."/>
            <person name="Dubchak I."/>
            <person name="Amaya E."/>
            <person name="Detter J.C."/>
            <person name="Fletcher R."/>
            <person name="Gerhard D.S."/>
            <person name="Goodstein D."/>
            <person name="Graves T."/>
            <person name="Grigoriev I.V."/>
            <person name="Grimwood J."/>
            <person name="Kawashima T."/>
            <person name="Lindquist E."/>
            <person name="Lucas S.M."/>
            <person name="Mead P.E."/>
            <person name="Mitros T."/>
            <person name="Ogino H."/>
            <person name="Ohta Y."/>
            <person name="Poliakov A.V."/>
            <person name="Pollet N."/>
            <person name="Robert J."/>
            <person name="Salamov A."/>
            <person name="Sater A.K."/>
            <person name="Schmutz J."/>
            <person name="Terry A."/>
            <person name="Vize P.D."/>
            <person name="Warren W.C."/>
            <person name="Wells D."/>
            <person name="Wills A."/>
            <person name="Wilson R.K."/>
            <person name="Zimmerman L.B."/>
            <person name="Zorn A.M."/>
            <person name="Grainger R."/>
            <person name="Grammer T."/>
            <person name="Khokha M.K."/>
            <person name="Richardson P.M."/>
            <person name="Rokhsar D.S."/>
        </authorList>
    </citation>
    <scope>NUCLEOTIDE SEQUENCE [LARGE SCALE GENOMIC DNA]</scope>
    <source>
        <strain evidence="19">Nigerian</strain>
    </source>
</reference>
<keyword evidence="6" id="KW-0391">Immunity</keyword>
<dbReference type="PaxDb" id="8364-ENSXETP00000058664"/>
<dbReference type="RefSeq" id="XP_012820885.2">
    <property type="nucleotide sequence ID" value="XM_012965431.3"/>
</dbReference>
<evidence type="ECO:0000256" key="16">
    <source>
        <dbReference type="SAM" id="MobiDB-lite"/>
    </source>
</evidence>
<dbReference type="GO" id="GO:0048535">
    <property type="term" value="P:lymph node development"/>
    <property type="evidence" value="ECO:0000318"/>
    <property type="project" value="GO_Central"/>
</dbReference>
<evidence type="ECO:0000313" key="21">
    <source>
        <dbReference type="RefSeq" id="XP_012820885.2"/>
    </source>
</evidence>
<dbReference type="ExpressionAtlas" id="F7DPT4">
    <property type="expression patterns" value="baseline"/>
</dbReference>
<dbReference type="GO" id="GO:0009897">
    <property type="term" value="C:external side of plasma membrane"/>
    <property type="evidence" value="ECO:0000318"/>
    <property type="project" value="GO_Central"/>
</dbReference>
<dbReference type="GO" id="GO:0051094">
    <property type="term" value="P:positive regulation of developmental process"/>
    <property type="evidence" value="ECO:0007669"/>
    <property type="project" value="UniProtKB-ARBA"/>
</dbReference>
<dbReference type="InterPro" id="IPR001368">
    <property type="entry name" value="TNFR/NGFR_Cys_rich_reg"/>
</dbReference>
<dbReference type="KEGG" id="xtr:100101765"/>
<reference evidence="21" key="3">
    <citation type="submission" date="2025-04" db="UniProtKB">
        <authorList>
            <consortium name="RefSeq"/>
        </authorList>
    </citation>
    <scope>IDENTIFICATION</scope>
    <source>
        <strain evidence="21">Nigerian</strain>
        <tissue evidence="21">Liver and blood</tissue>
    </source>
</reference>
<evidence type="ECO:0000256" key="17">
    <source>
        <dbReference type="SAM" id="Phobius"/>
    </source>
</evidence>
<dbReference type="FunFam" id="2.10.50.10:FF:000041">
    <property type="entry name" value="Tumor necrosis factor receptor superfamily member 5"/>
    <property type="match status" value="1"/>
</dbReference>
<feature type="transmembrane region" description="Helical" evidence="17">
    <location>
        <begin position="6"/>
        <end position="30"/>
    </location>
</feature>
<keyword evidence="20" id="KW-1185">Reference proteome</keyword>
<dbReference type="GO" id="GO:0006952">
    <property type="term" value="P:defense response"/>
    <property type="evidence" value="ECO:0007669"/>
    <property type="project" value="UniProtKB-ARBA"/>
</dbReference>
<keyword evidence="11" id="KW-0325">Glycoprotein</keyword>
<sequence>MGTSPSYVGMGSVGLFLLNCVILCACSQLLQQLQCDPEKQYESNGRCCSKCQPGFYMTSKCTASKNTTCNPCGPNEYMSSWNDDYKCISHHICDSGKALKVAFRGNSTSPRKCVCEKGYHFSQDYEFCNENTKCPPGYGVVYTVQRNTDTICETCTVGYFSNSSSSDEPCKPWTNCSKLGHPELNPGTDHSDVVCDHLLNNNWQRAVILIVLFTVITIVIFTAIYFLCCTKCLKDLKENLEQWVSDLCHRFQEAEKKSSCNVCTRTNNFGQGQISTTYVAVAVSNEMGCVEAHEVHKPQSGTPGTNCVREYEVKQRRSGPIESEYLERKTVGVVETEQLIDGSAHVSDTTESLVGNETFSYFSSDPDQNSCHLHHLHIQQDACEQSARELTGKQTVNSNYGNCSMREPLSSRNGHCPQFSPLQFSGSPGMNFFEETASQSSGSSGGNTPMSETPPLSGQVTGNNNTTVISNGSVMNIKAEVLLLVLNPSSQDVPTTPDSTDGNMGSPVQEENQCRCDSFVANTENHAGKYTQYSDDLSNVSQNPEGWTYSTDFIQGILSPPPVQEEGKPEYSLCGSGIL</sequence>
<dbReference type="GO" id="GO:0033209">
    <property type="term" value="P:tumor necrosis factor-mediated signaling pathway"/>
    <property type="evidence" value="ECO:0000318"/>
    <property type="project" value="GO_Central"/>
</dbReference>
<feature type="region of interest" description="Disordered" evidence="16">
    <location>
        <begin position="430"/>
        <end position="467"/>
    </location>
</feature>
<evidence type="ECO:0000256" key="15">
    <source>
        <dbReference type="PROSITE-ProRule" id="PRU00206"/>
    </source>
</evidence>
<comment type="function">
    <text evidence="14">Receptor for TNFSF5/CD40LG. Transduces TRAF6- and MAP3K8-mediated signals that activate ERK in macrophages and B cells, leading to induction of immunoglobulin secretion.</text>
</comment>
<evidence type="ECO:0000259" key="18">
    <source>
        <dbReference type="PROSITE" id="PS50050"/>
    </source>
</evidence>
<dbReference type="GO" id="GO:0010557">
    <property type="term" value="P:positive regulation of macromolecule biosynthetic process"/>
    <property type="evidence" value="ECO:0007669"/>
    <property type="project" value="UniProtKB-ARBA"/>
</dbReference>
<keyword evidence="7 17" id="KW-1133">Transmembrane helix</keyword>
<dbReference type="GeneID" id="100101765"/>
<feature type="domain" description="TNFR-Cys" evidence="18">
    <location>
        <begin position="34"/>
        <end position="69"/>
    </location>
</feature>
<dbReference type="GO" id="GO:0010468">
    <property type="term" value="P:regulation of gene expression"/>
    <property type="evidence" value="ECO:0007669"/>
    <property type="project" value="UniProtKB-ARBA"/>
</dbReference>
<comment type="caution">
    <text evidence="15">Lacks conserved residue(s) required for the propagation of feature annotation.</text>
</comment>
<comment type="subcellular location">
    <subcellularLocation>
        <location evidence="1">Membrane</location>
        <topology evidence="1">Single-pass type I membrane protein</topology>
    </subcellularLocation>
</comment>
<dbReference type="Proteomes" id="UP000008143">
    <property type="component" value="Chromosome 6"/>
</dbReference>
<dbReference type="SUPFAM" id="SSF57586">
    <property type="entry name" value="TNF receptor-like"/>
    <property type="match status" value="2"/>
</dbReference>
<dbReference type="Reactome" id="R-XTR-5676594">
    <property type="pathway name" value="TNF receptor superfamily (TNFSF) members mediating non-canonical NF-kB pathway"/>
</dbReference>
<dbReference type="SMART" id="SM00208">
    <property type="entry name" value="TNFR"/>
    <property type="match status" value="4"/>
</dbReference>
<dbReference type="Pfam" id="PF00020">
    <property type="entry name" value="TNFR_c6"/>
    <property type="match status" value="1"/>
</dbReference>
<dbReference type="GO" id="GO:0019955">
    <property type="term" value="F:cytokine binding"/>
    <property type="evidence" value="ECO:0000318"/>
    <property type="project" value="GO_Central"/>
</dbReference>
<keyword evidence="5" id="KW-0677">Repeat</keyword>
<dbReference type="GO" id="GO:0006874">
    <property type="term" value="P:intracellular calcium ion homeostasis"/>
    <property type="evidence" value="ECO:0007669"/>
    <property type="project" value="UniProtKB-ARBA"/>
</dbReference>
<gene>
    <name evidence="19 21 22" type="primary">tnfrsf11a</name>
</gene>
<dbReference type="GO" id="GO:0001503">
    <property type="term" value="P:ossification"/>
    <property type="evidence" value="ECO:0000318"/>
    <property type="project" value="GO_Central"/>
</dbReference>
<dbReference type="AlphaFoldDB" id="F7DPT4"/>
<feature type="compositionally biased region" description="Polar residues" evidence="16">
    <location>
        <begin position="490"/>
        <end position="503"/>
    </location>
</feature>
<evidence type="ECO:0000256" key="11">
    <source>
        <dbReference type="ARBA" id="ARBA00023180"/>
    </source>
</evidence>
<feature type="transmembrane region" description="Helical" evidence="17">
    <location>
        <begin position="206"/>
        <end position="227"/>
    </location>
</feature>
<dbReference type="InterPro" id="IPR041648">
    <property type="entry name" value="RANK_CRD_2"/>
</dbReference>
<dbReference type="GO" id="GO:0005031">
    <property type="term" value="F:tumor necrosis factor receptor activity"/>
    <property type="evidence" value="ECO:0000318"/>
    <property type="project" value="GO_Central"/>
</dbReference>
<dbReference type="Xenbase" id="XB-GENE-482203">
    <property type="gene designation" value="tnfrsf11a"/>
</dbReference>
<dbReference type="PANTHER" id="PTHR47134:SF1">
    <property type="entry name" value="TUMOR NECROSIS FACTOR RECEPTOR SUPERFAMILY MEMBER 11A"/>
    <property type="match status" value="1"/>
</dbReference>
<dbReference type="Reactome" id="R-XTR-5668541">
    <property type="pathway name" value="TNFR2 non-canonical NF-kB pathway"/>
</dbReference>
<evidence type="ECO:0000313" key="20">
    <source>
        <dbReference type="Proteomes" id="UP000008143"/>
    </source>
</evidence>
<dbReference type="OrthoDB" id="9889060at2759"/>
<dbReference type="CTD" id="8792"/>
<evidence type="ECO:0000256" key="10">
    <source>
        <dbReference type="ARBA" id="ARBA00023170"/>
    </source>
</evidence>
<protein>
    <recommendedName>
        <fullName evidence="2">Tumor necrosis factor receptor superfamily member 5</fullName>
    </recommendedName>
    <alternativeName>
        <fullName evidence="12">B-cell surface antigen CD40</fullName>
    </alternativeName>
    <alternativeName>
        <fullName evidence="13">CD40L receptor</fullName>
    </alternativeName>
</protein>
<dbReference type="AGR" id="Xenbase:XB-GENE-482203"/>
<evidence type="ECO:0000256" key="1">
    <source>
        <dbReference type="ARBA" id="ARBA00004479"/>
    </source>
</evidence>
<dbReference type="Gene3D" id="2.10.50.10">
    <property type="entry name" value="Tumor Necrosis Factor Receptor, subunit A, domain 2"/>
    <property type="match status" value="2"/>
</dbReference>
<evidence type="ECO:0000256" key="2">
    <source>
        <dbReference type="ARBA" id="ARBA00015766"/>
    </source>
</evidence>
<dbReference type="Bgee" id="ENSXETG00000000517">
    <property type="expression patterns" value="Expressed in liver and 7 other cell types or tissues"/>
</dbReference>
<evidence type="ECO:0000256" key="3">
    <source>
        <dbReference type="ARBA" id="ARBA00022692"/>
    </source>
</evidence>
<evidence type="ECO:0000256" key="12">
    <source>
        <dbReference type="ARBA" id="ARBA00031089"/>
    </source>
</evidence>
<evidence type="ECO:0000256" key="7">
    <source>
        <dbReference type="ARBA" id="ARBA00022989"/>
    </source>
</evidence>
<organism evidence="19">
    <name type="scientific">Xenopus tropicalis</name>
    <name type="common">Western clawed frog</name>
    <name type="synonym">Silurana tropicalis</name>
    <dbReference type="NCBI Taxonomy" id="8364"/>
    <lineage>
        <taxon>Eukaryota</taxon>
        <taxon>Metazoa</taxon>
        <taxon>Chordata</taxon>
        <taxon>Craniata</taxon>
        <taxon>Vertebrata</taxon>
        <taxon>Euteleostomi</taxon>
        <taxon>Amphibia</taxon>
        <taxon>Batrachia</taxon>
        <taxon>Anura</taxon>
        <taxon>Pipoidea</taxon>
        <taxon>Pipidae</taxon>
        <taxon>Xenopodinae</taxon>
        <taxon>Xenopus</taxon>
        <taxon>Silurana</taxon>
    </lineage>
</organism>
<dbReference type="GeneTree" id="ENSGT00940000161211"/>
<dbReference type="PROSITE" id="PS50050">
    <property type="entry name" value="TNFR_NGFR_2"/>
    <property type="match status" value="1"/>
</dbReference>
<evidence type="ECO:0000313" key="22">
    <source>
        <dbReference type="Xenbase" id="XB-GENE-482203"/>
    </source>
</evidence>
<proteinExistence type="predicted"/>
<keyword evidence="4" id="KW-0732">Signal</keyword>
<name>F7DPT4_XENTR</name>
<evidence type="ECO:0000256" key="6">
    <source>
        <dbReference type="ARBA" id="ARBA00022859"/>
    </source>
</evidence>
<evidence type="ECO:0000256" key="13">
    <source>
        <dbReference type="ARBA" id="ARBA00032719"/>
    </source>
</evidence>
<keyword evidence="3 17" id="KW-0812">Transmembrane</keyword>
<dbReference type="GO" id="GO:0045780">
    <property type="term" value="P:positive regulation of bone resorption"/>
    <property type="evidence" value="ECO:0000318"/>
    <property type="project" value="GO_Central"/>
</dbReference>
<dbReference type="InterPro" id="IPR053075">
    <property type="entry name" value="TNFRSF11A"/>
</dbReference>
<feature type="region of interest" description="Disordered" evidence="16">
    <location>
        <begin position="490"/>
        <end position="510"/>
    </location>
</feature>
<dbReference type="GO" id="GO:0045935">
    <property type="term" value="P:positive regulation of nucleobase-containing compound metabolic process"/>
    <property type="evidence" value="ECO:0007669"/>
    <property type="project" value="UniProtKB-ARBA"/>
</dbReference>
<dbReference type="CDD" id="cd13411">
    <property type="entry name" value="TNFRSF11A"/>
    <property type="match status" value="1"/>
</dbReference>